<feature type="transmembrane region" description="Helical" evidence="8">
    <location>
        <begin position="225"/>
        <end position="243"/>
    </location>
</feature>
<sequence>MTEIAASAERSDEAGQEPISGISVVVPIYNEIENIDLLCKELTAALEPIGKHYEIVFVDDGSIDGSGEALAERARQDEHLRVIRFRRNYGQTAAMKAGLDFASQDAIVTIDGDLQNDPADIAPMLAKLEEGYDLVHGWRRHRQDAMLNRKLPSMIANRLISWSTGFPIHDLGCTLKVMRRELVAEIELYGDMHRFIPLLLFERGARCVEMETHHRPRLHGETKYGIGRTFVVILDLLTVRFFLGNAGHPMMVFGGLGIFSFALSFVATMVTVIMKIWGGVDMTGNPFLLLSVLSALAGFQLLSIGLIGEVLARVYFNQRGRKPYTVRQFLNFEDDPVAAGAAQ</sequence>
<keyword evidence="4 8" id="KW-0812">Transmembrane</keyword>
<evidence type="ECO:0000256" key="8">
    <source>
        <dbReference type="SAM" id="Phobius"/>
    </source>
</evidence>
<evidence type="ECO:0000259" key="9">
    <source>
        <dbReference type="Pfam" id="PF00535"/>
    </source>
</evidence>
<evidence type="ECO:0000256" key="4">
    <source>
        <dbReference type="ARBA" id="ARBA00022692"/>
    </source>
</evidence>
<evidence type="ECO:0000256" key="3">
    <source>
        <dbReference type="ARBA" id="ARBA00022679"/>
    </source>
</evidence>
<dbReference type="InterPro" id="IPR001173">
    <property type="entry name" value="Glyco_trans_2-like"/>
</dbReference>
<evidence type="ECO:0000256" key="1">
    <source>
        <dbReference type="ARBA" id="ARBA00022475"/>
    </source>
</evidence>
<dbReference type="EMBL" id="CP019437">
    <property type="protein sequence ID" value="AQS48267.1"/>
    <property type="molecule type" value="Genomic_DNA"/>
</dbReference>
<evidence type="ECO:0000313" key="10">
    <source>
        <dbReference type="EMBL" id="AQS48267.1"/>
    </source>
</evidence>
<dbReference type="Pfam" id="PF00535">
    <property type="entry name" value="Glycos_transf_2"/>
    <property type="match status" value="1"/>
</dbReference>
<dbReference type="SUPFAM" id="SSF53448">
    <property type="entry name" value="Nucleotide-diphospho-sugar transferases"/>
    <property type="match status" value="1"/>
</dbReference>
<proteinExistence type="predicted"/>
<feature type="domain" description="Glycosyltransferase 2-like" evidence="9">
    <location>
        <begin position="23"/>
        <end position="185"/>
    </location>
</feature>
<dbReference type="PANTHER" id="PTHR48090:SF3">
    <property type="entry name" value="UNDECAPRENYL-PHOSPHATE 4-DEOXY-4-FORMAMIDO-L-ARABINOSE TRANSFERASE"/>
    <property type="match status" value="1"/>
</dbReference>
<feature type="transmembrane region" description="Helical" evidence="8">
    <location>
        <begin position="250"/>
        <end position="274"/>
    </location>
</feature>
<dbReference type="PANTHER" id="PTHR48090">
    <property type="entry name" value="UNDECAPRENYL-PHOSPHATE 4-DEOXY-4-FORMAMIDO-L-ARABINOSE TRANSFERASE-RELATED"/>
    <property type="match status" value="1"/>
</dbReference>
<protein>
    <submittedName>
        <fullName evidence="10">Glycosyltransferase</fullName>
    </submittedName>
</protein>
<keyword evidence="3" id="KW-0808">Transferase</keyword>
<keyword evidence="2" id="KW-0328">Glycosyltransferase</keyword>
<reference evidence="10 11" key="1">
    <citation type="submission" date="2017-01" db="EMBL/GenBank/DDBJ databases">
        <title>The complete genome sequence of a sulfur-oxidizing marine bacterium Thioclava sp. 25B10_4T.</title>
        <authorList>
            <person name="Liu Y."/>
            <person name="Lai Q."/>
            <person name="Shao Z."/>
        </authorList>
    </citation>
    <scope>NUCLEOTIDE SEQUENCE [LARGE SCALE GENOMIC DNA]</scope>
    <source>
        <strain evidence="10 11">25B10_4</strain>
    </source>
</reference>
<evidence type="ECO:0000256" key="6">
    <source>
        <dbReference type="ARBA" id="ARBA00022989"/>
    </source>
</evidence>
<gene>
    <name evidence="10" type="ORF">BMG03_11005</name>
</gene>
<keyword evidence="11" id="KW-1185">Reference proteome</keyword>
<evidence type="ECO:0000256" key="7">
    <source>
        <dbReference type="ARBA" id="ARBA00023136"/>
    </source>
</evidence>
<keyword evidence="6 8" id="KW-1133">Transmembrane helix</keyword>
<organism evidence="10 11">
    <name type="scientific">Thioclava nitratireducens</name>
    <dbReference type="NCBI Taxonomy" id="1915078"/>
    <lineage>
        <taxon>Bacteria</taxon>
        <taxon>Pseudomonadati</taxon>
        <taxon>Pseudomonadota</taxon>
        <taxon>Alphaproteobacteria</taxon>
        <taxon>Rhodobacterales</taxon>
        <taxon>Paracoccaceae</taxon>
        <taxon>Thioclava</taxon>
    </lineage>
</organism>
<dbReference type="InterPro" id="IPR050256">
    <property type="entry name" value="Glycosyltransferase_2"/>
</dbReference>
<keyword evidence="5" id="KW-0448">Lipopolysaccharide biosynthesis</keyword>
<accession>A0ABN4X704</accession>
<feature type="transmembrane region" description="Helical" evidence="8">
    <location>
        <begin position="286"/>
        <end position="312"/>
    </location>
</feature>
<dbReference type="CDD" id="cd04187">
    <property type="entry name" value="DPM1_like_bac"/>
    <property type="match status" value="1"/>
</dbReference>
<evidence type="ECO:0000256" key="2">
    <source>
        <dbReference type="ARBA" id="ARBA00022676"/>
    </source>
</evidence>
<keyword evidence="7 8" id="KW-0472">Membrane</keyword>
<evidence type="ECO:0000313" key="11">
    <source>
        <dbReference type="Proteomes" id="UP000185622"/>
    </source>
</evidence>
<dbReference type="RefSeq" id="WP_075774832.1">
    <property type="nucleotide sequence ID" value="NZ_CP019437.1"/>
</dbReference>
<dbReference type="Gene3D" id="3.90.550.10">
    <property type="entry name" value="Spore Coat Polysaccharide Biosynthesis Protein SpsA, Chain A"/>
    <property type="match status" value="1"/>
</dbReference>
<dbReference type="InterPro" id="IPR029044">
    <property type="entry name" value="Nucleotide-diphossugar_trans"/>
</dbReference>
<evidence type="ECO:0000256" key="5">
    <source>
        <dbReference type="ARBA" id="ARBA00022985"/>
    </source>
</evidence>
<dbReference type="Proteomes" id="UP000185622">
    <property type="component" value="Chromosome"/>
</dbReference>
<name>A0ABN4X704_9RHOB</name>
<keyword evidence="1" id="KW-1003">Cell membrane</keyword>